<gene>
    <name evidence="2" type="ORF">CYJ25_07185</name>
</gene>
<dbReference type="AlphaFoldDB" id="A0A2I1I462"/>
<reference evidence="2 3" key="1">
    <citation type="submission" date="2017-12" db="EMBL/GenBank/DDBJ databases">
        <title>Phylogenetic diversity of female urinary microbiome.</title>
        <authorList>
            <person name="Thomas-White K."/>
            <person name="Wolfe A.J."/>
        </authorList>
    </citation>
    <scope>NUCLEOTIDE SEQUENCE [LARGE SCALE GENOMIC DNA]</scope>
    <source>
        <strain evidence="2 3">UMB0250</strain>
    </source>
</reference>
<evidence type="ECO:0000313" key="2">
    <source>
        <dbReference type="EMBL" id="PKY65917.1"/>
    </source>
</evidence>
<feature type="region of interest" description="Disordered" evidence="1">
    <location>
        <begin position="50"/>
        <end position="77"/>
    </location>
</feature>
<accession>A0A2I1I462</accession>
<comment type="caution">
    <text evidence="2">The sequence shown here is derived from an EMBL/GenBank/DDBJ whole genome shotgun (WGS) entry which is preliminary data.</text>
</comment>
<protein>
    <recommendedName>
        <fullName evidence="4">YbjN domain-containing protein</fullName>
    </recommendedName>
</protein>
<dbReference type="EMBL" id="PKKJ01000010">
    <property type="protein sequence ID" value="PKY65917.1"/>
    <property type="molecule type" value="Genomic_DNA"/>
</dbReference>
<dbReference type="RefSeq" id="WP_101628488.1">
    <property type="nucleotide sequence ID" value="NZ_JBCOMK010000051.1"/>
</dbReference>
<proteinExistence type="predicted"/>
<dbReference type="Pfam" id="PF10722">
    <property type="entry name" value="YbjN"/>
    <property type="match status" value="1"/>
</dbReference>
<dbReference type="Proteomes" id="UP000234545">
    <property type="component" value="Unassembled WGS sequence"/>
</dbReference>
<name>A0A2I1I462_9ACTO</name>
<evidence type="ECO:0000313" key="3">
    <source>
        <dbReference type="Proteomes" id="UP000234545"/>
    </source>
</evidence>
<dbReference type="InterPro" id="IPR019660">
    <property type="entry name" value="Put_sensory_transdc_reg_YbjN"/>
</dbReference>
<sequence>MSGIFDRIKKILNAQVADEVRKDAFSKDGVVLDVDADLQELHSLQVLSEEANGEDQGGVASSADDVQDRSDQPDQLDLTRPVTLERIGFFFDSQGWNWGIDDDGDFVTGFDSSQYVFRLTGKKNEIFTILAFRSTLVDSQLRSEVELLIEDWHATHLWPMASFVEKNGEIRILAEMNLDCEWGLSDAQLVTQCKCGLSTISSFFEEVDERFGPAPSETDTDGDYSE</sequence>
<dbReference type="OrthoDB" id="3256964at2"/>
<evidence type="ECO:0000256" key="1">
    <source>
        <dbReference type="SAM" id="MobiDB-lite"/>
    </source>
</evidence>
<organism evidence="2 3">
    <name type="scientific">Schaalia turicensis</name>
    <dbReference type="NCBI Taxonomy" id="131111"/>
    <lineage>
        <taxon>Bacteria</taxon>
        <taxon>Bacillati</taxon>
        <taxon>Actinomycetota</taxon>
        <taxon>Actinomycetes</taxon>
        <taxon>Actinomycetales</taxon>
        <taxon>Actinomycetaceae</taxon>
        <taxon>Schaalia</taxon>
    </lineage>
</organism>
<evidence type="ECO:0008006" key="4">
    <source>
        <dbReference type="Google" id="ProtNLM"/>
    </source>
</evidence>